<dbReference type="Pfam" id="PF03845">
    <property type="entry name" value="Spore_permease"/>
    <property type="match status" value="1"/>
</dbReference>
<keyword evidence="7 8" id="KW-0472">Membrane</keyword>
<dbReference type="GO" id="GO:0016020">
    <property type="term" value="C:membrane"/>
    <property type="evidence" value="ECO:0007669"/>
    <property type="project" value="UniProtKB-SubCell"/>
</dbReference>
<comment type="similarity">
    <text evidence="2">Belongs to the amino acid-polyamine-organocation (APC) superfamily. Spore germination protein (SGP) (TC 2.A.3.9) family.</text>
</comment>
<evidence type="ECO:0000256" key="1">
    <source>
        <dbReference type="ARBA" id="ARBA00004141"/>
    </source>
</evidence>
<dbReference type="RefSeq" id="WP_142087094.1">
    <property type="nucleotide sequence ID" value="NZ_CP035485.1"/>
</dbReference>
<dbReference type="InterPro" id="IPR004761">
    <property type="entry name" value="Spore_GerAB"/>
</dbReference>
<feature type="transmembrane region" description="Helical" evidence="8">
    <location>
        <begin position="84"/>
        <end position="102"/>
    </location>
</feature>
<evidence type="ECO:0000256" key="6">
    <source>
        <dbReference type="ARBA" id="ARBA00022989"/>
    </source>
</evidence>
<dbReference type="PANTHER" id="PTHR34975">
    <property type="entry name" value="SPORE GERMINATION PROTEIN A2"/>
    <property type="match status" value="1"/>
</dbReference>
<gene>
    <name evidence="9" type="ORF">EPH95_02625</name>
</gene>
<evidence type="ECO:0000256" key="2">
    <source>
        <dbReference type="ARBA" id="ARBA00007998"/>
    </source>
</evidence>
<dbReference type="KEGG" id="sale:EPH95_02625"/>
<evidence type="ECO:0000256" key="8">
    <source>
        <dbReference type="SAM" id="Phobius"/>
    </source>
</evidence>
<dbReference type="AlphaFoldDB" id="A0A514LG17"/>
<evidence type="ECO:0000313" key="10">
    <source>
        <dbReference type="Proteomes" id="UP000319756"/>
    </source>
</evidence>
<feature type="transmembrane region" description="Helical" evidence="8">
    <location>
        <begin position="296"/>
        <end position="315"/>
    </location>
</feature>
<evidence type="ECO:0000256" key="4">
    <source>
        <dbReference type="ARBA" id="ARBA00022544"/>
    </source>
</evidence>
<feature type="transmembrane region" description="Helical" evidence="8">
    <location>
        <begin position="114"/>
        <end position="135"/>
    </location>
</feature>
<feature type="transmembrane region" description="Helical" evidence="8">
    <location>
        <begin position="44"/>
        <end position="63"/>
    </location>
</feature>
<keyword evidence="6 8" id="KW-1133">Transmembrane helix</keyword>
<feature type="transmembrane region" description="Helical" evidence="8">
    <location>
        <begin position="191"/>
        <end position="208"/>
    </location>
</feature>
<dbReference type="Proteomes" id="UP000319756">
    <property type="component" value="Chromosome"/>
</dbReference>
<accession>A0A514LG17</accession>
<name>A0A514LG17_9BACI</name>
<proteinExistence type="inferred from homology"/>
<protein>
    <submittedName>
        <fullName evidence="9">Uncharacterized protein</fullName>
    </submittedName>
</protein>
<reference evidence="10" key="1">
    <citation type="submission" date="2019-01" db="EMBL/GenBank/DDBJ databases">
        <title>Genomic analysis of Salicibibacter sp. NKC3-5.</title>
        <authorList>
            <person name="Oh Y.J."/>
        </authorList>
    </citation>
    <scope>NUCLEOTIDE SEQUENCE [LARGE SCALE GENOMIC DNA]</scope>
    <source>
        <strain evidence="10">NKC3-5</strain>
    </source>
</reference>
<feature type="transmembrane region" description="Helical" evidence="8">
    <location>
        <begin position="327"/>
        <end position="347"/>
    </location>
</feature>
<keyword evidence="5 8" id="KW-0812">Transmembrane</keyword>
<feature type="transmembrane region" description="Helical" evidence="8">
    <location>
        <begin position="260"/>
        <end position="284"/>
    </location>
</feature>
<dbReference type="OrthoDB" id="2380240at2"/>
<evidence type="ECO:0000256" key="5">
    <source>
        <dbReference type="ARBA" id="ARBA00022692"/>
    </source>
</evidence>
<dbReference type="EMBL" id="CP035485">
    <property type="protein sequence ID" value="QDI90201.1"/>
    <property type="molecule type" value="Genomic_DNA"/>
</dbReference>
<sequence>MRPQSMVTKQVSPFFVFFIVAVQTIGVAIMSFQRMLVSAAGHDGWMVIIFSALMVHVVIWIMYKMLNHHHTIVAIQTQVFGTKLGTVLNVYWIFYFSLYVLVNLVPFVEVIHTWLFPDVSFGLYFIVILFLAYLLTVAGFRTVVGISVLGSLLIPPFLLFIQWPYGQIQWGSLFPIGSHSILDLWSVIPDMTYPFLGFEVLLMAYPFIKEARRSHKWAQLGVSVSVFMYLFCFILPVLYFDEQHLVTILWPLITIWRMEYVGIPIWLFTLLPNMSLGLWAASRVTKQTVHISQRQALRGITLFIFGSAFFFTTHFDIESLTSFTTSLAFYTLFVYLPILGLVHIILVKRRHRP</sequence>
<feature type="transmembrane region" description="Helical" evidence="8">
    <location>
        <begin position="142"/>
        <end position="165"/>
    </location>
</feature>
<organism evidence="9 10">
    <name type="scientific">Salicibibacter halophilus</name>
    <dbReference type="NCBI Taxonomy" id="2502791"/>
    <lineage>
        <taxon>Bacteria</taxon>
        <taxon>Bacillati</taxon>
        <taxon>Bacillota</taxon>
        <taxon>Bacilli</taxon>
        <taxon>Bacillales</taxon>
        <taxon>Bacillaceae</taxon>
        <taxon>Salicibibacter</taxon>
    </lineage>
</organism>
<evidence type="ECO:0000256" key="7">
    <source>
        <dbReference type="ARBA" id="ARBA00023136"/>
    </source>
</evidence>
<feature type="transmembrane region" description="Helical" evidence="8">
    <location>
        <begin position="12"/>
        <end position="32"/>
    </location>
</feature>
<keyword evidence="4" id="KW-0309">Germination</keyword>
<feature type="transmembrane region" description="Helical" evidence="8">
    <location>
        <begin position="220"/>
        <end position="240"/>
    </location>
</feature>
<comment type="subcellular location">
    <subcellularLocation>
        <location evidence="1">Membrane</location>
        <topology evidence="1">Multi-pass membrane protein</topology>
    </subcellularLocation>
</comment>
<evidence type="ECO:0000313" key="9">
    <source>
        <dbReference type="EMBL" id="QDI90201.1"/>
    </source>
</evidence>
<keyword evidence="3" id="KW-0813">Transport</keyword>
<evidence type="ECO:0000256" key="3">
    <source>
        <dbReference type="ARBA" id="ARBA00022448"/>
    </source>
</evidence>
<dbReference type="GO" id="GO:0009847">
    <property type="term" value="P:spore germination"/>
    <property type="evidence" value="ECO:0007669"/>
    <property type="project" value="InterPro"/>
</dbReference>
<keyword evidence="10" id="KW-1185">Reference proteome</keyword>
<dbReference type="PANTHER" id="PTHR34975:SF2">
    <property type="entry name" value="SPORE GERMINATION PROTEIN A2"/>
    <property type="match status" value="1"/>
</dbReference>